<keyword evidence="7" id="KW-0413">Isomerase</keyword>
<evidence type="ECO:0000256" key="3">
    <source>
        <dbReference type="ARBA" id="ARBA00023157"/>
    </source>
</evidence>
<dbReference type="EMBL" id="LT840185">
    <property type="protein sequence ID" value="SMF69313.1"/>
    <property type="molecule type" value="Genomic_DNA"/>
</dbReference>
<sequence>MAPEQGQEAAAERRGGISNNWRMGLAAGLGGVLLGAAAMALAPGGVATGDKAAIEKIVRDYILENPEIIQEAASKLHERELAKTVEANRALIETPFASAWAGDANGDVVLVEFFDYACGYCRKSVADVDRLLAEDKRLKVVWRELPVLGPDSVTAAQASLSAAQGGKFRAFYKAMYNAGRPTTENIAAARKASGVTAPAARVSHQAEIDKNYELARAINASGTPTFVVGDKVLQGAVGYDALKAAVAEARAKK</sequence>
<dbReference type="GO" id="GO:0016491">
    <property type="term" value="F:oxidoreductase activity"/>
    <property type="evidence" value="ECO:0007669"/>
    <property type="project" value="UniProtKB-KW"/>
</dbReference>
<gene>
    <name evidence="7" type="ORF">SAMN06295910_1710</name>
</gene>
<evidence type="ECO:0000313" key="7">
    <source>
        <dbReference type="EMBL" id="SMF69313.1"/>
    </source>
</evidence>
<proteinExistence type="predicted"/>
<keyword evidence="5" id="KW-0812">Transmembrane</keyword>
<name>A0A1X7GGG5_9SPHN</name>
<evidence type="ECO:0000259" key="6">
    <source>
        <dbReference type="PROSITE" id="PS51352"/>
    </source>
</evidence>
<dbReference type="AlphaFoldDB" id="A0A1X7GGG5"/>
<feature type="transmembrane region" description="Helical" evidence="5">
    <location>
        <begin position="23"/>
        <end position="42"/>
    </location>
</feature>
<evidence type="ECO:0000256" key="4">
    <source>
        <dbReference type="ARBA" id="ARBA00023284"/>
    </source>
</evidence>
<dbReference type="PANTHER" id="PTHR13887:SF14">
    <property type="entry name" value="DISULFIDE BOND FORMATION PROTEIN D"/>
    <property type="match status" value="1"/>
</dbReference>
<dbReference type="PROSITE" id="PS51352">
    <property type="entry name" value="THIOREDOXIN_2"/>
    <property type="match status" value="1"/>
</dbReference>
<dbReference type="InterPro" id="IPR041205">
    <property type="entry name" value="ScsC_N"/>
</dbReference>
<keyword evidence="5" id="KW-0472">Membrane</keyword>
<organism evidence="7 8">
    <name type="scientific">Allosphingosinicella indica</name>
    <dbReference type="NCBI Taxonomy" id="941907"/>
    <lineage>
        <taxon>Bacteria</taxon>
        <taxon>Pseudomonadati</taxon>
        <taxon>Pseudomonadota</taxon>
        <taxon>Alphaproteobacteria</taxon>
        <taxon>Sphingomonadales</taxon>
        <taxon>Sphingomonadaceae</taxon>
        <taxon>Allosphingosinicella</taxon>
    </lineage>
</organism>
<evidence type="ECO:0000256" key="1">
    <source>
        <dbReference type="ARBA" id="ARBA00022729"/>
    </source>
</evidence>
<evidence type="ECO:0000313" key="8">
    <source>
        <dbReference type="Proteomes" id="UP000192934"/>
    </source>
</evidence>
<dbReference type="InterPro" id="IPR001853">
    <property type="entry name" value="DSBA-like_thioredoxin_dom"/>
</dbReference>
<dbReference type="PANTHER" id="PTHR13887">
    <property type="entry name" value="GLUTATHIONE S-TRANSFERASE KAPPA"/>
    <property type="match status" value="1"/>
</dbReference>
<reference evidence="8" key="1">
    <citation type="submission" date="2017-04" db="EMBL/GenBank/DDBJ databases">
        <authorList>
            <person name="Varghese N."/>
            <person name="Submissions S."/>
        </authorList>
    </citation>
    <scope>NUCLEOTIDE SEQUENCE [LARGE SCALE GENOMIC DNA]</scope>
    <source>
        <strain evidence="8">Dd16</strain>
    </source>
</reference>
<accession>A0A1X7GGG5</accession>
<dbReference type="Pfam" id="PF18312">
    <property type="entry name" value="ScsC_N"/>
    <property type="match status" value="1"/>
</dbReference>
<keyword evidence="5" id="KW-1133">Transmembrane helix</keyword>
<keyword evidence="2" id="KW-0560">Oxidoreductase</keyword>
<dbReference type="Gene3D" id="3.40.30.10">
    <property type="entry name" value="Glutaredoxin"/>
    <property type="match status" value="1"/>
</dbReference>
<evidence type="ECO:0000256" key="2">
    <source>
        <dbReference type="ARBA" id="ARBA00023002"/>
    </source>
</evidence>
<dbReference type="Proteomes" id="UP000192934">
    <property type="component" value="Chromosome I"/>
</dbReference>
<dbReference type="CDD" id="cd03023">
    <property type="entry name" value="DsbA_Com1_like"/>
    <property type="match status" value="1"/>
</dbReference>
<dbReference type="InterPro" id="IPR036249">
    <property type="entry name" value="Thioredoxin-like_sf"/>
</dbReference>
<dbReference type="STRING" id="941907.SAMN06295910_1710"/>
<protein>
    <submittedName>
        <fullName evidence="7">Protein-disulfide isomerase</fullName>
    </submittedName>
</protein>
<keyword evidence="3" id="KW-1015">Disulfide bond</keyword>
<keyword evidence="4" id="KW-0676">Redox-active center</keyword>
<keyword evidence="8" id="KW-1185">Reference proteome</keyword>
<dbReference type="SUPFAM" id="SSF52833">
    <property type="entry name" value="Thioredoxin-like"/>
    <property type="match status" value="1"/>
</dbReference>
<feature type="domain" description="Thioredoxin" evidence="6">
    <location>
        <begin position="70"/>
        <end position="251"/>
    </location>
</feature>
<dbReference type="Pfam" id="PF01323">
    <property type="entry name" value="DSBA"/>
    <property type="match status" value="1"/>
</dbReference>
<keyword evidence="1" id="KW-0732">Signal</keyword>
<dbReference type="GO" id="GO:0016853">
    <property type="term" value="F:isomerase activity"/>
    <property type="evidence" value="ECO:0007669"/>
    <property type="project" value="UniProtKB-KW"/>
</dbReference>
<dbReference type="InterPro" id="IPR013766">
    <property type="entry name" value="Thioredoxin_domain"/>
</dbReference>
<evidence type="ECO:0000256" key="5">
    <source>
        <dbReference type="SAM" id="Phobius"/>
    </source>
</evidence>